<gene>
    <name evidence="1" type="ORF">CTheo_7980</name>
</gene>
<dbReference type="Proteomes" id="UP000383932">
    <property type="component" value="Unassembled WGS sequence"/>
</dbReference>
<name>A0A5N5QAX9_9AGAM</name>
<reference evidence="1 2" key="1">
    <citation type="journal article" date="2019" name="Fungal Biol. Biotechnol.">
        <title>Draft genome sequence of fastidious pathogen Ceratobasidium theobromae, which causes vascular-streak dieback in Theobroma cacao.</title>
        <authorList>
            <person name="Ali S.S."/>
            <person name="Asman A."/>
            <person name="Shao J."/>
            <person name="Firmansyah A.P."/>
            <person name="Susilo A.W."/>
            <person name="Rosmana A."/>
            <person name="McMahon P."/>
            <person name="Junaid M."/>
            <person name="Guest D."/>
            <person name="Kheng T.Y."/>
            <person name="Meinhardt L.W."/>
            <person name="Bailey B.A."/>
        </authorList>
    </citation>
    <scope>NUCLEOTIDE SEQUENCE [LARGE SCALE GENOMIC DNA]</scope>
    <source>
        <strain evidence="1 2">CT2</strain>
    </source>
</reference>
<organism evidence="1 2">
    <name type="scientific">Ceratobasidium theobromae</name>
    <dbReference type="NCBI Taxonomy" id="1582974"/>
    <lineage>
        <taxon>Eukaryota</taxon>
        <taxon>Fungi</taxon>
        <taxon>Dikarya</taxon>
        <taxon>Basidiomycota</taxon>
        <taxon>Agaricomycotina</taxon>
        <taxon>Agaricomycetes</taxon>
        <taxon>Cantharellales</taxon>
        <taxon>Ceratobasidiaceae</taxon>
        <taxon>Ceratobasidium</taxon>
    </lineage>
</organism>
<proteinExistence type="predicted"/>
<comment type="caution">
    <text evidence="1">The sequence shown here is derived from an EMBL/GenBank/DDBJ whole genome shotgun (WGS) entry which is preliminary data.</text>
</comment>
<protein>
    <submittedName>
        <fullName evidence="1">Uncharacterized protein</fullName>
    </submittedName>
</protein>
<dbReference type="AlphaFoldDB" id="A0A5N5QAX9"/>
<evidence type="ECO:0000313" key="1">
    <source>
        <dbReference type="EMBL" id="KAB5588578.1"/>
    </source>
</evidence>
<dbReference type="EMBL" id="SSOP01000417">
    <property type="protein sequence ID" value="KAB5588578.1"/>
    <property type="molecule type" value="Genomic_DNA"/>
</dbReference>
<sequence length="97" mass="11080">MSTETPNTICQNPPVTIEEWLDPDNEYAKSKPDVDEILFGSPDQDPQYLEPTGVPACHPDNEGEFDDQELQELLELHLGTIDKAKWEELCNFEPTNY</sequence>
<accession>A0A5N5QAX9</accession>
<evidence type="ECO:0000313" key="2">
    <source>
        <dbReference type="Proteomes" id="UP000383932"/>
    </source>
</evidence>
<keyword evidence="2" id="KW-1185">Reference proteome</keyword>